<evidence type="ECO:0000256" key="8">
    <source>
        <dbReference type="SAM" id="SignalP"/>
    </source>
</evidence>
<sequence length="108" mass="11290">MKRKLLITISIASILGLTACGQTGALYLPDEKNASSGSTIATSGSSMMNKSKQQISSSSNSNDKIDNDPSAPSKYINPTPAEGYEGENNFTYNNNIQDSAQAGGTPLV</sequence>
<feature type="region of interest" description="Disordered" evidence="7">
    <location>
        <begin position="28"/>
        <end position="108"/>
    </location>
</feature>
<proteinExistence type="predicted"/>
<feature type="chain" id="PRO_5042562790" evidence="8">
    <location>
        <begin position="26"/>
        <end position="108"/>
    </location>
</feature>
<keyword evidence="5" id="KW-0998">Cell outer membrane</keyword>
<keyword evidence="6 9" id="KW-0449">Lipoprotein</keyword>
<organism evidence="9 10">
    <name type="scientific">Francisella salimarina</name>
    <dbReference type="NCBI Taxonomy" id="2599927"/>
    <lineage>
        <taxon>Bacteria</taxon>
        <taxon>Pseudomonadati</taxon>
        <taxon>Pseudomonadota</taxon>
        <taxon>Gammaproteobacteria</taxon>
        <taxon>Thiotrichales</taxon>
        <taxon>Francisellaceae</taxon>
        <taxon>Francisella</taxon>
    </lineage>
</organism>
<reference evidence="9 10" key="1">
    <citation type="submission" date="2021-06" db="EMBL/GenBank/DDBJ databases">
        <title>Ulceroglandular infection and bacteremia caused by Francisella salimarina in an immunocompromised patient, France.</title>
        <authorList>
            <person name="Hennebique A."/>
            <person name="Caspar Y."/>
            <person name="Maurin M."/>
            <person name="Boisset S."/>
            <person name="Pelloux I."/>
            <person name="Gallego-Hernanz M.P."/>
            <person name="Burucoa C."/>
            <person name="Cazenave-Roblot F."/>
            <person name="Plouzeau C."/>
            <person name="Rammaert B."/>
        </authorList>
    </citation>
    <scope>NUCLEOTIDE SEQUENCE [LARGE SCALE GENOMIC DNA]</scope>
    <source>
        <strain evidence="9 10">CHUGA-F75</strain>
    </source>
</reference>
<feature type="compositionally biased region" description="Low complexity" evidence="7">
    <location>
        <begin position="34"/>
        <end position="62"/>
    </location>
</feature>
<dbReference type="GO" id="GO:0009279">
    <property type="term" value="C:cell outer membrane"/>
    <property type="evidence" value="ECO:0007669"/>
    <property type="project" value="UniProtKB-SubCell"/>
</dbReference>
<dbReference type="AlphaFoldDB" id="A0AAJ4TL81"/>
<dbReference type="PROSITE" id="PS51257">
    <property type="entry name" value="PROKAR_LIPOPROTEIN"/>
    <property type="match status" value="1"/>
</dbReference>
<evidence type="ECO:0000256" key="5">
    <source>
        <dbReference type="ARBA" id="ARBA00023237"/>
    </source>
</evidence>
<evidence type="ECO:0000256" key="4">
    <source>
        <dbReference type="ARBA" id="ARBA00023139"/>
    </source>
</evidence>
<accession>A0AAJ4TL81</accession>
<dbReference type="Pfam" id="PF13627">
    <property type="entry name" value="LptM_cons"/>
    <property type="match status" value="1"/>
</dbReference>
<dbReference type="RefSeq" id="WP_216692341.1">
    <property type="nucleotide sequence ID" value="NZ_CP076680.1"/>
</dbReference>
<dbReference type="InterPro" id="IPR032831">
    <property type="entry name" value="LptM_cons"/>
</dbReference>
<keyword evidence="2 8" id="KW-0732">Signal</keyword>
<feature type="signal peptide" evidence="8">
    <location>
        <begin position="1"/>
        <end position="25"/>
    </location>
</feature>
<name>A0AAJ4TL81_9GAMM</name>
<evidence type="ECO:0000256" key="7">
    <source>
        <dbReference type="SAM" id="MobiDB-lite"/>
    </source>
</evidence>
<evidence type="ECO:0000256" key="2">
    <source>
        <dbReference type="ARBA" id="ARBA00022729"/>
    </source>
</evidence>
<dbReference type="NCBIfam" id="NF047847">
    <property type="entry name" value="SS_mature_LptM"/>
    <property type="match status" value="1"/>
</dbReference>
<dbReference type="EMBL" id="CP076680">
    <property type="protein sequence ID" value="QWU99613.1"/>
    <property type="molecule type" value="Genomic_DNA"/>
</dbReference>
<evidence type="ECO:0000313" key="10">
    <source>
        <dbReference type="Proteomes" id="UP000683421"/>
    </source>
</evidence>
<dbReference type="Proteomes" id="UP000683421">
    <property type="component" value="Chromosome"/>
</dbReference>
<keyword evidence="4" id="KW-0564">Palmitate</keyword>
<evidence type="ECO:0000256" key="6">
    <source>
        <dbReference type="ARBA" id="ARBA00023288"/>
    </source>
</evidence>
<protein>
    <submittedName>
        <fullName evidence="9">Lipoprotein</fullName>
    </submittedName>
</protein>
<evidence type="ECO:0000313" key="9">
    <source>
        <dbReference type="EMBL" id="QWU99613.1"/>
    </source>
</evidence>
<keyword evidence="3" id="KW-0472">Membrane</keyword>
<evidence type="ECO:0000256" key="1">
    <source>
        <dbReference type="ARBA" id="ARBA00004459"/>
    </source>
</evidence>
<gene>
    <name evidence="9" type="ORF">KQR59_01660</name>
</gene>
<feature type="compositionally biased region" description="Polar residues" evidence="7">
    <location>
        <begin position="88"/>
        <end position="102"/>
    </location>
</feature>
<evidence type="ECO:0000256" key="3">
    <source>
        <dbReference type="ARBA" id="ARBA00023136"/>
    </source>
</evidence>
<keyword evidence="10" id="KW-1185">Reference proteome</keyword>
<dbReference type="KEGG" id="fsr:KQR59_01660"/>
<comment type="subcellular location">
    <subcellularLocation>
        <location evidence="1">Cell outer membrane</location>
        <topology evidence="1">Lipid-anchor</topology>
    </subcellularLocation>
</comment>